<name>A0A916QI23_9LACO</name>
<dbReference type="PANTHER" id="PTHR33498:SF1">
    <property type="entry name" value="TRANSPOSASE FOR INSERTION SEQUENCE ELEMENT IS1557"/>
    <property type="match status" value="1"/>
</dbReference>
<dbReference type="AlphaFoldDB" id="A0A916QI23"/>
<proteinExistence type="predicted"/>
<dbReference type="EMBL" id="BMAY01000114">
    <property type="protein sequence ID" value="GFZ27785.1"/>
    <property type="molecule type" value="Genomic_DNA"/>
</dbReference>
<evidence type="ECO:0000259" key="1">
    <source>
        <dbReference type="Pfam" id="PF01610"/>
    </source>
</evidence>
<evidence type="ECO:0000313" key="2">
    <source>
        <dbReference type="EMBL" id="GFZ27785.1"/>
    </source>
</evidence>
<reference evidence="2" key="1">
    <citation type="submission" date="2020-08" db="EMBL/GenBank/DDBJ databases">
        <title>Taxonomic study for Lactobacillus species isolated from hardwood bark.</title>
        <authorList>
            <person name="Tohno M."/>
            <person name="Tanizawa Y."/>
        </authorList>
    </citation>
    <scope>NUCLEOTIDE SEQUENCE</scope>
    <source>
        <strain evidence="2">B40</strain>
    </source>
</reference>
<keyword evidence="3" id="KW-1185">Reference proteome</keyword>
<dbReference type="NCBIfam" id="NF033550">
    <property type="entry name" value="transpos_ISL3"/>
    <property type="match status" value="1"/>
</dbReference>
<organism evidence="2 3">
    <name type="scientific">Lactobacillus corticis</name>
    <dbReference type="NCBI Taxonomy" id="2201249"/>
    <lineage>
        <taxon>Bacteria</taxon>
        <taxon>Bacillati</taxon>
        <taxon>Bacillota</taxon>
        <taxon>Bacilli</taxon>
        <taxon>Lactobacillales</taxon>
        <taxon>Lactobacillaceae</taxon>
        <taxon>Lactobacillus</taxon>
    </lineage>
</organism>
<evidence type="ECO:0000313" key="3">
    <source>
        <dbReference type="Proteomes" id="UP000677218"/>
    </source>
</evidence>
<feature type="domain" description="Transposase IS204/IS1001/IS1096/IS1165 DDE" evidence="1">
    <location>
        <begin position="39"/>
        <end position="285"/>
    </location>
</feature>
<dbReference type="Pfam" id="PF01610">
    <property type="entry name" value="DDE_Tnp_ISL3"/>
    <property type="match status" value="1"/>
</dbReference>
<sequence length="300" mass="35328">MTSIAREHNVSVNTVQRVLASCSHNFHSDWDSLPKHLAFDEFRGVGRKLHFICIDGEKHKVIKIIQNRFKKSILKYFGKYSPQARESVETVTMDLNCYYPDAVRACFPNAKVVIDRFHMIQMLNRSFNSLRVSVMRQLDRTSRQYKLLKGYWKLYLMRYDKLEKTKPKYQWRIKDSLTQEQIVNEGLDVDDNGVLRNTYEAMQNFSQAMQKHDVQAIKEIIYSKNIVGKQMHTTLLTFKRNYRGVINGIDLEYSNGCLEGLNRKIKQIERTAFGCRNFVNLLKRIHLEENVVTEKDPYSI</sequence>
<protein>
    <recommendedName>
        <fullName evidence="1">Transposase IS204/IS1001/IS1096/IS1165 DDE domain-containing protein</fullName>
    </recommendedName>
</protein>
<dbReference type="InterPro" id="IPR047951">
    <property type="entry name" value="Transpos_ISL3"/>
</dbReference>
<gene>
    <name evidence="2" type="ORF">LCB40_16650</name>
</gene>
<dbReference type="PANTHER" id="PTHR33498">
    <property type="entry name" value="TRANSPOSASE FOR INSERTION SEQUENCE ELEMENT IS1557"/>
    <property type="match status" value="1"/>
</dbReference>
<dbReference type="Proteomes" id="UP000677218">
    <property type="component" value="Unassembled WGS sequence"/>
</dbReference>
<accession>A0A916QI23</accession>
<comment type="caution">
    <text evidence="2">The sequence shown here is derived from an EMBL/GenBank/DDBJ whole genome shotgun (WGS) entry which is preliminary data.</text>
</comment>
<dbReference type="InterPro" id="IPR002560">
    <property type="entry name" value="Transposase_DDE"/>
</dbReference>